<accession>K2RZ97</accession>
<organism evidence="1 2">
    <name type="scientific">Macrophomina phaseolina (strain MS6)</name>
    <name type="common">Charcoal rot fungus</name>
    <dbReference type="NCBI Taxonomy" id="1126212"/>
    <lineage>
        <taxon>Eukaryota</taxon>
        <taxon>Fungi</taxon>
        <taxon>Dikarya</taxon>
        <taxon>Ascomycota</taxon>
        <taxon>Pezizomycotina</taxon>
        <taxon>Dothideomycetes</taxon>
        <taxon>Dothideomycetes incertae sedis</taxon>
        <taxon>Botryosphaeriales</taxon>
        <taxon>Botryosphaeriaceae</taxon>
        <taxon>Macrophomina</taxon>
    </lineage>
</organism>
<evidence type="ECO:0000313" key="2">
    <source>
        <dbReference type="Proteomes" id="UP000007129"/>
    </source>
</evidence>
<dbReference type="AlphaFoldDB" id="K2RZ97"/>
<protein>
    <submittedName>
        <fullName evidence="1">Uncharacterized protein</fullName>
    </submittedName>
</protein>
<gene>
    <name evidence="1" type="ORF">MPH_07254</name>
</gene>
<reference evidence="1 2" key="1">
    <citation type="journal article" date="2012" name="BMC Genomics">
        <title>Tools to kill: Genome of one of the most destructive plant pathogenic fungi Macrophomina phaseolina.</title>
        <authorList>
            <person name="Islam M.S."/>
            <person name="Haque M.S."/>
            <person name="Islam M.M."/>
            <person name="Emdad E.M."/>
            <person name="Halim A."/>
            <person name="Hossen Q.M.M."/>
            <person name="Hossain M.Z."/>
            <person name="Ahmed B."/>
            <person name="Rahim S."/>
            <person name="Rahman M.S."/>
            <person name="Alam M.M."/>
            <person name="Hou S."/>
            <person name="Wan X."/>
            <person name="Saito J.A."/>
            <person name="Alam M."/>
        </authorList>
    </citation>
    <scope>NUCLEOTIDE SEQUENCE [LARGE SCALE GENOMIC DNA]</scope>
    <source>
        <strain evidence="1 2">MS6</strain>
    </source>
</reference>
<dbReference type="InParanoid" id="K2RZ97"/>
<dbReference type="HOGENOM" id="CLU_1261731_0_0_1"/>
<name>K2RZ97_MACPH</name>
<evidence type="ECO:0000313" key="1">
    <source>
        <dbReference type="EMBL" id="EKG15514.1"/>
    </source>
</evidence>
<proteinExistence type="predicted"/>
<dbReference type="Proteomes" id="UP000007129">
    <property type="component" value="Unassembled WGS sequence"/>
</dbReference>
<sequence length="219" mass="23895">MFCVEVLVLKGDLEPPAACQSRHGLLGPLVLLVRRYARYRDFSVRVALEQPPLHCDDLAAEQDASRRFSANLVHDRLAHLCQRVAGFAARNAPPEAPRERVRVDHAYPPHWKGQYVISLPGPSSIPIDAVVGAPAFPTRDPISLQDARRARSTISSVEALVMMMVLPSPESIAQGISDPGSCTAIVVCQYVGYARPMKSASGSVSNTSIILYMSESSYR</sequence>
<dbReference type="EMBL" id="AHHD01000295">
    <property type="protein sequence ID" value="EKG15514.1"/>
    <property type="molecule type" value="Genomic_DNA"/>
</dbReference>
<comment type="caution">
    <text evidence="1">The sequence shown here is derived from an EMBL/GenBank/DDBJ whole genome shotgun (WGS) entry which is preliminary data.</text>
</comment>
<dbReference type="VEuPathDB" id="FungiDB:MPH_07254"/>